<feature type="transmembrane region" description="Helical" evidence="6">
    <location>
        <begin position="87"/>
        <end position="110"/>
    </location>
</feature>
<accession>I9VWM3</accession>
<feature type="transmembrane region" description="Helical" evidence="6">
    <location>
        <begin position="173"/>
        <end position="195"/>
    </location>
</feature>
<feature type="transmembrane region" description="Helical" evidence="6">
    <location>
        <begin position="144"/>
        <end position="166"/>
    </location>
</feature>
<proteinExistence type="predicted"/>
<dbReference type="GO" id="GO:0005886">
    <property type="term" value="C:plasma membrane"/>
    <property type="evidence" value="ECO:0007669"/>
    <property type="project" value="UniProtKB-SubCell"/>
</dbReference>
<evidence type="ECO:0000256" key="3">
    <source>
        <dbReference type="ARBA" id="ARBA00022692"/>
    </source>
</evidence>
<feature type="transmembrane region" description="Helical" evidence="6">
    <location>
        <begin position="50"/>
        <end position="67"/>
    </location>
</feature>
<keyword evidence="5 6" id="KW-0472">Membrane</keyword>
<evidence type="ECO:0000313" key="7">
    <source>
        <dbReference type="EMBL" id="EIZ00427.1"/>
    </source>
</evidence>
<reference evidence="7 8" key="1">
    <citation type="submission" date="2012-02" db="EMBL/GenBank/DDBJ databases">
        <title>The Genome Sequence of Bacteroides fragilis CL05T12C13.</title>
        <authorList>
            <consortium name="The Broad Institute Genome Sequencing Platform"/>
            <person name="Earl A."/>
            <person name="Ward D."/>
            <person name="Feldgarden M."/>
            <person name="Gevers D."/>
            <person name="Zitomersky N.L."/>
            <person name="Coyne M.J."/>
            <person name="Comstock L.E."/>
            <person name="Young S.K."/>
            <person name="Zeng Q."/>
            <person name="Gargeya S."/>
            <person name="Fitzgerald M."/>
            <person name="Haas B."/>
            <person name="Abouelleil A."/>
            <person name="Alvarado L."/>
            <person name="Arachchi H.M."/>
            <person name="Berlin A."/>
            <person name="Chapman S.B."/>
            <person name="Gearin G."/>
            <person name="Goldberg J."/>
            <person name="Griggs A."/>
            <person name="Gujja S."/>
            <person name="Hansen M."/>
            <person name="Heiman D."/>
            <person name="Howarth C."/>
            <person name="Larimer J."/>
            <person name="Lui A."/>
            <person name="MacDonald P.J.P."/>
            <person name="McCowen C."/>
            <person name="Montmayeur A."/>
            <person name="Murphy C."/>
            <person name="Neiman D."/>
            <person name="Pearson M."/>
            <person name="Priest M."/>
            <person name="Roberts A."/>
            <person name="Saif S."/>
            <person name="Shea T."/>
            <person name="Sisk P."/>
            <person name="Stolte C."/>
            <person name="Sykes S."/>
            <person name="Wortman J."/>
            <person name="Nusbaum C."/>
            <person name="Birren B."/>
        </authorList>
    </citation>
    <scope>NUCLEOTIDE SEQUENCE [LARGE SCALE GENOMIC DNA]</scope>
    <source>
        <strain evidence="7 8">CL05T12C13</strain>
    </source>
</reference>
<evidence type="ECO:0000256" key="5">
    <source>
        <dbReference type="ARBA" id="ARBA00023136"/>
    </source>
</evidence>
<evidence type="ECO:0000256" key="2">
    <source>
        <dbReference type="ARBA" id="ARBA00022475"/>
    </source>
</evidence>
<dbReference type="Pfam" id="PF01943">
    <property type="entry name" value="Polysacc_synt"/>
    <property type="match status" value="1"/>
</dbReference>
<organism evidence="7 8">
    <name type="scientific">Bacteroides fragilis CL05T12C13</name>
    <dbReference type="NCBI Taxonomy" id="997881"/>
    <lineage>
        <taxon>Bacteria</taxon>
        <taxon>Pseudomonadati</taxon>
        <taxon>Bacteroidota</taxon>
        <taxon>Bacteroidia</taxon>
        <taxon>Bacteroidales</taxon>
        <taxon>Bacteroidaceae</taxon>
        <taxon>Bacteroides</taxon>
    </lineage>
</organism>
<protein>
    <submittedName>
        <fullName evidence="7">Uncharacterized protein</fullName>
    </submittedName>
</protein>
<evidence type="ECO:0000256" key="4">
    <source>
        <dbReference type="ARBA" id="ARBA00022989"/>
    </source>
</evidence>
<keyword evidence="4 6" id="KW-1133">Transmembrane helix</keyword>
<name>I9VWM3_BACFG</name>
<gene>
    <name evidence="7" type="ORF">HMPREF1080_01475</name>
</gene>
<keyword evidence="3 6" id="KW-0812">Transmembrane</keyword>
<feature type="transmembrane region" description="Helical" evidence="6">
    <location>
        <begin position="323"/>
        <end position="342"/>
    </location>
</feature>
<evidence type="ECO:0000256" key="1">
    <source>
        <dbReference type="ARBA" id="ARBA00004651"/>
    </source>
</evidence>
<dbReference type="RefSeq" id="WP_005800717.1">
    <property type="nucleotide sequence ID" value="NZ_JH724193.1"/>
</dbReference>
<dbReference type="EMBL" id="AGXP01000016">
    <property type="protein sequence ID" value="EIZ00427.1"/>
    <property type="molecule type" value="Genomic_DNA"/>
</dbReference>
<feature type="transmembrane region" description="Helical" evidence="6">
    <location>
        <begin position="354"/>
        <end position="373"/>
    </location>
</feature>
<dbReference type="PANTHER" id="PTHR30250:SF11">
    <property type="entry name" value="O-ANTIGEN TRANSPORTER-RELATED"/>
    <property type="match status" value="1"/>
</dbReference>
<dbReference type="AlphaFoldDB" id="I9VWM3"/>
<feature type="transmembrane region" description="Helical" evidence="6">
    <location>
        <begin position="287"/>
        <end position="311"/>
    </location>
</feature>
<evidence type="ECO:0000256" key="6">
    <source>
        <dbReference type="SAM" id="Phobius"/>
    </source>
</evidence>
<feature type="transmembrane region" description="Helical" evidence="6">
    <location>
        <begin position="20"/>
        <end position="38"/>
    </location>
</feature>
<comment type="subcellular location">
    <subcellularLocation>
        <location evidence="1">Cell membrane</location>
        <topology evidence="1">Multi-pass membrane protein</topology>
    </subcellularLocation>
</comment>
<dbReference type="Proteomes" id="UP000003917">
    <property type="component" value="Unassembled WGS sequence"/>
</dbReference>
<keyword evidence="2" id="KW-1003">Cell membrane</keyword>
<evidence type="ECO:0000313" key="8">
    <source>
        <dbReference type="Proteomes" id="UP000003917"/>
    </source>
</evidence>
<dbReference type="HOGENOM" id="CLU_670236_0_0_10"/>
<feature type="transmembrane region" description="Helical" evidence="6">
    <location>
        <begin position="117"/>
        <end position="138"/>
    </location>
</feature>
<dbReference type="PATRIC" id="fig|997881.3.peg.1545"/>
<feature type="transmembrane region" description="Helical" evidence="6">
    <location>
        <begin position="379"/>
        <end position="401"/>
    </location>
</feature>
<sequence length="410" mass="46679">MLRVLSIIKKSVFVRNSGIYVLSSIISSGFGFLTLTVLTQSITPSDIGKIESFLTLSTLFYAVLLWGNELLLINYYSKYGSKSEFKIAFYGILFQSFLLIIVSSFIPFFFEDIGFDITYCAFAFAFLNSIVSLITASFQLEAKVLQYAIVTILVALGTFIFCICLLKIEATYIARLLGAICSLFFVLIFCFPKFYKEKLSLKYPYIKGVHTFYSKGTLLVSSQLSSWGIERIDRLQIISILGLEQLGVYSVAAQFSLGAMVVEAAISRAWQPYVIKHSENHRNAMKYQILKVALALFLVIMILSLCVGVYIKFFLPQNYLNAIYLSIVLCFGYFFDGIWKLYNNIVIYENKYKFYSSTVVTCAILKFCLNFFLIPYYGLMGAAMTSLAVFIIGLLLNIYYVHYQLNWFSK</sequence>
<dbReference type="InterPro" id="IPR050833">
    <property type="entry name" value="Poly_Biosynth_Transport"/>
</dbReference>
<dbReference type="PANTHER" id="PTHR30250">
    <property type="entry name" value="PST FAMILY PREDICTED COLANIC ACID TRANSPORTER"/>
    <property type="match status" value="1"/>
</dbReference>
<comment type="caution">
    <text evidence="7">The sequence shown here is derived from an EMBL/GenBank/DDBJ whole genome shotgun (WGS) entry which is preliminary data.</text>
</comment>
<dbReference type="InterPro" id="IPR002797">
    <property type="entry name" value="Polysacc_synth"/>
</dbReference>